<reference evidence="4 5" key="1">
    <citation type="submission" date="2021-11" db="EMBL/GenBank/DDBJ databases">
        <authorList>
            <person name="Huq M.A."/>
        </authorList>
    </citation>
    <scope>NUCLEOTIDE SEQUENCE [LARGE SCALE GENOMIC DNA]</scope>
    <source>
        <strain evidence="4 5">MAHUQ-52</strain>
    </source>
</reference>
<dbReference type="EMBL" id="JAJHPV010000020">
    <property type="protein sequence ID" value="MCC6072756.1"/>
    <property type="molecule type" value="Genomic_DNA"/>
</dbReference>
<gene>
    <name evidence="4" type="ORF">LMJ30_17610</name>
</gene>
<evidence type="ECO:0000256" key="2">
    <source>
        <dbReference type="SAM" id="SignalP"/>
    </source>
</evidence>
<accession>A0ABS8IW88</accession>
<name>A0ABS8IW88_9BURK</name>
<evidence type="ECO:0000256" key="1">
    <source>
        <dbReference type="ARBA" id="ARBA00022729"/>
    </source>
</evidence>
<comment type="caution">
    <text evidence="4">The sequence shown here is derived from an EMBL/GenBank/DDBJ whole genome shotgun (WGS) entry which is preliminary data.</text>
</comment>
<dbReference type="SUPFAM" id="SSF53850">
    <property type="entry name" value="Periplasmic binding protein-like II"/>
    <property type="match status" value="1"/>
</dbReference>
<dbReference type="Proteomes" id="UP001198701">
    <property type="component" value="Unassembled WGS sequence"/>
</dbReference>
<dbReference type="InterPro" id="IPR001638">
    <property type="entry name" value="Solute-binding_3/MltF_N"/>
</dbReference>
<sequence length="239" mass="26189">MLRTSSFLFVLALGALPARAADMTFLVDTGTEMPMARFTGWELSGGIHYDVGHALAKAMGRNANFMIRPRQRIVSALEKGSADVICGYTPQWLSGRFDWSQPFLPTVEVLLTSAAVERPRKLSDVSGQVIGTVLGYKHPELERVLGDGFLRDDGPTAEASLRKLAVGRMRHAVTIEYIYHYRMKQRDLPLAVHEPLVVKRYVTQCAVSPKGSVTVGEVNAGIAQMVSNGAVTAIVAKYR</sequence>
<keyword evidence="1 2" id="KW-0732">Signal</keyword>
<dbReference type="SMART" id="SM00062">
    <property type="entry name" value="PBPb"/>
    <property type="match status" value="1"/>
</dbReference>
<feature type="chain" id="PRO_5045173248" evidence="2">
    <location>
        <begin position="21"/>
        <end position="239"/>
    </location>
</feature>
<dbReference type="RefSeq" id="WP_229433736.1">
    <property type="nucleotide sequence ID" value="NZ_JAJHPV010000020.1"/>
</dbReference>
<keyword evidence="5" id="KW-1185">Reference proteome</keyword>
<dbReference type="PANTHER" id="PTHR35936:SF6">
    <property type="entry name" value="AMINO ACID ABC TRANSPORTER SUBSTRATE-BINDING PAAT FAMILY PROTEIN"/>
    <property type="match status" value="1"/>
</dbReference>
<organism evidence="4 5">
    <name type="scientific">Massilia agrisoli</name>
    <dbReference type="NCBI Taxonomy" id="2892444"/>
    <lineage>
        <taxon>Bacteria</taxon>
        <taxon>Pseudomonadati</taxon>
        <taxon>Pseudomonadota</taxon>
        <taxon>Betaproteobacteria</taxon>
        <taxon>Burkholderiales</taxon>
        <taxon>Oxalobacteraceae</taxon>
        <taxon>Telluria group</taxon>
        <taxon>Massilia</taxon>
    </lineage>
</organism>
<evidence type="ECO:0000313" key="5">
    <source>
        <dbReference type="Proteomes" id="UP001198701"/>
    </source>
</evidence>
<protein>
    <submittedName>
        <fullName evidence="4">Transporter substrate-binding domain-containing protein</fullName>
    </submittedName>
</protein>
<dbReference type="Pfam" id="PF00497">
    <property type="entry name" value="SBP_bac_3"/>
    <property type="match status" value="1"/>
</dbReference>
<feature type="signal peptide" evidence="2">
    <location>
        <begin position="1"/>
        <end position="20"/>
    </location>
</feature>
<feature type="domain" description="Solute-binding protein family 3/N-terminal" evidence="3">
    <location>
        <begin position="24"/>
        <end position="239"/>
    </location>
</feature>
<dbReference type="Gene3D" id="3.40.190.10">
    <property type="entry name" value="Periplasmic binding protein-like II"/>
    <property type="match status" value="2"/>
</dbReference>
<dbReference type="PANTHER" id="PTHR35936">
    <property type="entry name" value="MEMBRANE-BOUND LYTIC MUREIN TRANSGLYCOSYLASE F"/>
    <property type="match status" value="1"/>
</dbReference>
<evidence type="ECO:0000313" key="4">
    <source>
        <dbReference type="EMBL" id="MCC6072756.1"/>
    </source>
</evidence>
<proteinExistence type="predicted"/>
<evidence type="ECO:0000259" key="3">
    <source>
        <dbReference type="SMART" id="SM00062"/>
    </source>
</evidence>